<accession>A0ABQ9XCN2</accession>
<feature type="coiled-coil region" evidence="1">
    <location>
        <begin position="3652"/>
        <end position="3722"/>
    </location>
</feature>
<feature type="compositionally biased region" description="Basic and acidic residues" evidence="2">
    <location>
        <begin position="3215"/>
        <end position="3232"/>
    </location>
</feature>
<feature type="compositionally biased region" description="Basic and acidic residues" evidence="2">
    <location>
        <begin position="3086"/>
        <end position="3172"/>
    </location>
</feature>
<evidence type="ECO:0000313" key="4">
    <source>
        <dbReference type="Proteomes" id="UP001281761"/>
    </source>
</evidence>
<dbReference type="EMBL" id="JARBJD010000139">
    <property type="protein sequence ID" value="KAK2950271.1"/>
    <property type="molecule type" value="Genomic_DNA"/>
</dbReference>
<reference evidence="3 4" key="1">
    <citation type="journal article" date="2022" name="bioRxiv">
        <title>Genomics of Preaxostyla Flagellates Illuminates Evolutionary Transitions and the Path Towards Mitochondrial Loss.</title>
        <authorList>
            <person name="Novak L.V.F."/>
            <person name="Treitli S.C."/>
            <person name="Pyrih J."/>
            <person name="Halakuc P."/>
            <person name="Pipaliya S.V."/>
            <person name="Vacek V."/>
            <person name="Brzon O."/>
            <person name="Soukal P."/>
            <person name="Eme L."/>
            <person name="Dacks J.B."/>
            <person name="Karnkowska A."/>
            <person name="Elias M."/>
            <person name="Hampl V."/>
        </authorList>
    </citation>
    <scope>NUCLEOTIDE SEQUENCE [LARGE SCALE GENOMIC DNA]</scope>
    <source>
        <strain evidence="3">NAU3</strain>
        <tissue evidence="3">Gut</tissue>
    </source>
</reference>
<feature type="compositionally biased region" description="Low complexity" evidence="2">
    <location>
        <begin position="3202"/>
        <end position="3212"/>
    </location>
</feature>
<feature type="region of interest" description="Disordered" evidence="2">
    <location>
        <begin position="4208"/>
        <end position="4291"/>
    </location>
</feature>
<feature type="region of interest" description="Disordered" evidence="2">
    <location>
        <begin position="3495"/>
        <end position="3601"/>
    </location>
</feature>
<feature type="compositionally biased region" description="Low complexity" evidence="2">
    <location>
        <begin position="3529"/>
        <end position="3539"/>
    </location>
</feature>
<evidence type="ECO:0000313" key="3">
    <source>
        <dbReference type="EMBL" id="KAK2950271.1"/>
    </source>
</evidence>
<feature type="compositionally biased region" description="Basic and acidic residues" evidence="2">
    <location>
        <begin position="3245"/>
        <end position="3254"/>
    </location>
</feature>
<feature type="compositionally biased region" description="Basic and acidic residues" evidence="2">
    <location>
        <begin position="2846"/>
        <end position="2908"/>
    </location>
</feature>
<feature type="compositionally biased region" description="Basic and acidic residues" evidence="2">
    <location>
        <begin position="3187"/>
        <end position="3201"/>
    </location>
</feature>
<feature type="compositionally biased region" description="Polar residues" evidence="2">
    <location>
        <begin position="4267"/>
        <end position="4279"/>
    </location>
</feature>
<evidence type="ECO:0000256" key="1">
    <source>
        <dbReference type="SAM" id="Coils"/>
    </source>
</evidence>
<feature type="region of interest" description="Disordered" evidence="2">
    <location>
        <begin position="4017"/>
        <end position="4065"/>
    </location>
</feature>
<feature type="compositionally biased region" description="Basic and acidic residues" evidence="2">
    <location>
        <begin position="2989"/>
        <end position="3078"/>
    </location>
</feature>
<feature type="coiled-coil region" evidence="1">
    <location>
        <begin position="189"/>
        <end position="245"/>
    </location>
</feature>
<feature type="compositionally biased region" description="Basic and acidic residues" evidence="2">
    <location>
        <begin position="3936"/>
        <end position="3957"/>
    </location>
</feature>
<gene>
    <name evidence="3" type="ORF">BLNAU_14763</name>
</gene>
<feature type="compositionally biased region" description="Polar residues" evidence="2">
    <location>
        <begin position="3904"/>
        <end position="3916"/>
    </location>
</feature>
<feature type="coiled-coil region" evidence="1">
    <location>
        <begin position="3264"/>
        <end position="3305"/>
    </location>
</feature>
<feature type="compositionally biased region" description="Polar residues" evidence="2">
    <location>
        <begin position="3589"/>
        <end position="3598"/>
    </location>
</feature>
<dbReference type="PANTHER" id="PTHR36812:SF9">
    <property type="entry name" value="MYB-LIKE PROTEIN X ISOFORM X1"/>
    <property type="match status" value="1"/>
</dbReference>
<feature type="compositionally biased region" description="Polar residues" evidence="2">
    <location>
        <begin position="1135"/>
        <end position="1147"/>
    </location>
</feature>
<dbReference type="Proteomes" id="UP001281761">
    <property type="component" value="Unassembled WGS sequence"/>
</dbReference>
<feature type="region of interest" description="Disordered" evidence="2">
    <location>
        <begin position="1135"/>
        <end position="1162"/>
    </location>
</feature>
<dbReference type="PANTHER" id="PTHR36812">
    <property type="entry name" value="NEUROFILAMENT TRIPLET M PROTEIN-LIKE PROTEIN"/>
    <property type="match status" value="1"/>
</dbReference>
<comment type="caution">
    <text evidence="3">The sequence shown here is derived from an EMBL/GenBank/DDBJ whole genome shotgun (WGS) entry which is preliminary data.</text>
</comment>
<feature type="compositionally biased region" description="Basic and acidic residues" evidence="2">
    <location>
        <begin position="4208"/>
        <end position="4252"/>
    </location>
</feature>
<feature type="compositionally biased region" description="Basic and acidic residues" evidence="2">
    <location>
        <begin position="3864"/>
        <end position="3887"/>
    </location>
</feature>
<feature type="compositionally biased region" description="Polar residues" evidence="2">
    <location>
        <begin position="28"/>
        <end position="39"/>
    </location>
</feature>
<feature type="compositionally biased region" description="Acidic residues" evidence="2">
    <location>
        <begin position="450"/>
        <end position="469"/>
    </location>
</feature>
<feature type="compositionally biased region" description="Polar residues" evidence="2">
    <location>
        <begin position="73"/>
        <end position="117"/>
    </location>
</feature>
<feature type="compositionally biased region" description="Basic and acidic residues" evidence="2">
    <location>
        <begin position="4019"/>
        <end position="4065"/>
    </location>
</feature>
<feature type="region of interest" description="Disordered" evidence="2">
    <location>
        <begin position="3864"/>
        <end position="3995"/>
    </location>
</feature>
<keyword evidence="4" id="KW-1185">Reference proteome</keyword>
<feature type="compositionally biased region" description="Polar residues" evidence="2">
    <location>
        <begin position="3506"/>
        <end position="3523"/>
    </location>
</feature>
<evidence type="ECO:0000256" key="2">
    <source>
        <dbReference type="SAM" id="MobiDB-lite"/>
    </source>
</evidence>
<name>A0ABQ9XCN2_9EUKA</name>
<proteinExistence type="predicted"/>
<keyword evidence="1" id="KW-0175">Coiled coil</keyword>
<feature type="region of interest" description="Disordered" evidence="2">
    <location>
        <begin position="1"/>
        <end position="117"/>
    </location>
</feature>
<feature type="compositionally biased region" description="Basic and acidic residues" evidence="2">
    <location>
        <begin position="2743"/>
        <end position="2838"/>
    </location>
</feature>
<sequence>MSTTHKRSQSSAALHLEKKPSKSAGAHTRSTTSLSTTVGDDNKSKKGKKKAPRSSSSLAHPTGSVSKWGMMMKQNSFNAGSQKSLTRSDSASTFNSMDSSSYEANDNSENQTLQLTPQSNWRWLASLAARAKDAGKKKEKVIADDTHSHSEDVFKDKVWFAAAEKVRSQHLGRDKEAAIRLHNKNLSEKKKAKENLRVLKGKMAEAEERKQALLAAKKSGASEANRKWQERVAEMKRRRNAKKGKKKKRGRVRRRWRRRRGVVFDINDDSRAVKAENRKIVIVNGRKMLKRREGSEVKEGEDPIYEGEFVGYVNGEGQFQEGQEYEVAIFPDYVVSTGVEGRVVLRAKNREIRNRRTHEDDSDMLEERQIVIKNGKKMLLRRKTDSRSSLPGDAGLYEGEYVEFIPGEGSFEEGHGYVVMIPSNYVETKGPTGTVLRLLRNKQMNKPLFDDVDNEEEEENSDDDADDDDHEQERILLENRTIVIINGRKMLRRKPTDPRCSLPGDEGLYEGEYAGYIPGEEGFVEGRSYAVDIQSDYLEVYGAGGKSILRTAETLAMDLDIAGDDTSNLERRKIVILNGRKMLVRRKDDPKCSLPGDDGIFEGEYMGFIPGETQFKEGEDYLVEISPEYVETRGPQGQILLRTPQEFAAWIRYMQQLEEEEELAMMNNRKIVIVDGRKMLERKNNDPLAKLKGDDGLYEGEYMDFIPGEAQFEEGQEYTIDLPAVYVPCEGPNGQVQLRSEDRMDEELEGYEECLMEPLEPRQIVMVKGKKMLKWKSKKNSTESEEFEGEFIDPIPGYNEKDLKDGQTYNVHLPFYLQHRMLDGKPQVMWQNQLWLKRLRQATAEEPTEARIIIVDKGRKMLKKPERIVGPSETGESLFVGEFVEKLPGDADLDEGGCYAAPVPVKIENTQTILGEFVLKAANRTWTAKIRGKSEMGKEVRTIAFIDGKKMLKKKEDPKDKKSKGSNQFEGEFVSEIAGEFEMQNGREYQVELPKDLDRIENKDGTVQLMIRTRPATRQGSPLGHTMTKQNESRAALVEERKLVIHNGKKMLLRQPTDPRRAFPGDEGKYEGEYVPYVEGEKTFKEGKEYGVMIPPDYIEIKGAAGTVLLLNPNDPMGGLRGYPSLEEKRENQLWNKSTPQSNSGVVTETEDGVPTGQGAEKREQRVVRVVGGKKMLKRKQHDPRSKLEGDIGQFEGELVSVIPRESQLEEGKEYPVQMSSDYVESRGPSGNLQIRSVADPLGSGLDADIFGAKGEKRTIKIKNGKKMLVRRNNDPRKNQPGDLGLFEGEYSCIVPNESSFAEGKEYSITLDGGYVETRGIGNSVVLRNPGQPDGGLYGFAMSEASLVPERRSILVVDGRKMLKRKDNDPLRQMGGEEGMFEGEYVAVIPGETRFEEGKEYPVNLPPDYLETRGISGKSTLRKMGHDPLAGLKPNEKQSRVVAVKNGKIMLKRTKDDPMSKLKGDEGRFEGEIVDFIPGELLFEEDGEYPIHANPNTFVTNGVCGRPIIRTIASVRPTISNDGLPPFEQRQIVIKRGKKMLKRLDSDPRKKPGAVSDQALYEGVLPGYIRGEHEMEEGKEYTVNIPKDQIEIVGVVGQMNMRSPLDPQSGIVAPLAFNLPEPRTIVVKNGRKMLKRKPADPLIKTQGEFEGEITAFMKGEEKWVEGGTYNVDHCPDYMTMAGPGGVPQIRSLVLPPEDPRDAETQKARTEERVILYKDGRKWLRKMVAGKKGPQPGEVEGEFMPFIGGEEQFKEGQEYSVTVSSNLIPLHTGIGDAHVQFRIATEPENTLNTLKTGERREILVHKGKPFLVKKQSNPKDPIEQQVEGEYLPFIPHSESFVEGKRYPVQVPPDYLSLQGANGKMFIVDKHFPEGGVVNSMIADKHTREFIVLNGRKMLKRKPDDPVFKDPQFSKMDYEDQAFEGEFIGYVPGEEQFVENQTFRFDLPPGYVVTRGMNDKRMVMNPSEMQGGMSTGASLGLEKSRFNFKPRRKKATRKLDGILPDEEEKEFRTIVIVDGKKMLKRKAKDLNKLKKKSELTGDALTYEGEIADFIPGEADFEEGGQYRVALPVSMIATITAQTKTRKLHRADGENLEQNKIAPKGMEGRLIVIKNGKKMLKRKPTDPMTALDGDEGLFEGEYIPFIPGEARFNEGEEHHVFISPSYIETVGADFAPVLRGLGLGNGCIGACKSVGDAKKELRTIEIVDGKKLLQRKKNDPRKHIPGPMGHFEGELIDYIPGEGCFEEGKAYQVMVDSAYAEVKGLGGQSQLRCLNNPIGDGEQKKRGRDLRILAIRGGKKMLRRKENDPLSRLDGDEGEFEGEYAPFVDGEKNFEEGKEYELKIDPDYLTTVSAAGSIVLRNPKELMGGLGGMGGEQGDGMEERLVRVKDGKKMLVRRPNDPRRADKGDLEGEFIDFVPGEQNMEEGGEYKVTISPDYVEMLGMNGNHVLRSLKHSSQVLDGLTNKETLSPELRLVSIVNGRKMLKRRANDPRLIKAMSSAAPSDDDLYEGEFAGFIPGETQFKEGDEVSAMITPDYVEVKTSCGRKILRNPNDALGGFGGLTDQMMDNEEPEKRLVLIHNGKKMLKRRDKDPKRSLGGEEGEFEGELAGYLFGEEKFTEGKEYSILLSPSYVETKGPGGQTILRGLVGQTVNEEEEQERKEMEELEAQIAAEEERMKEEEAAALALAASTKKKKKIEPERTGSSASLRPASKKAKKKGDHDDDEDANGMKMAMGGHGNRKLTRKGQPDDKKKKEEEERLAREEAERLAKEEADRLAKEEAERLAKEEEERKRREEEERLRREAEEAERKRREEEDRKRAEEDERRRQEEIARKQEEEERLKKLKGKKKKEEEERIARENEERRKQEEAERLRREEEDRRRAEEDEKRRLEEEERKRREEAERLAKEKADAEAAAAAAKKKEEEEDDYDQGINGKIGGAGNRRLGKKKGKGDDNDSSKLSMGKNSKLMKNKKEPEYKMVKSNSNVRLLQKPAMKDDSEQKRKEEEERLAKEEADRLAKEEAERLAREEAERLAREEEERLRKEAEEAERKRREEEDRRRAEEDERRRQEEIARKQEEEERLKKLKGKKKKEEEERIARENEERRKQEEAERLRREEEDRRRAEEDEKRRLEEEERKRREEEERKRKEEEERLAKERAEAEAAEAAARKKEEEENYKLAMSQANKMKLKKKEMEDKKKKEEEEAAAKLAAIQANKQLARKKEEEEDRKKKEEEEQNYKLASSQSSKQVLKKDSEPLTKEEEEEVKEAVKVIETALADEAAENEELKRRVKQYTDDLWILEMEIRDAEENDTLGSRIRKSDKLQAKLRGTYVDDEETRNKEAIEEAKRKAEYSDRYLGYKDNRKILIDRMKEAMDKAGMDARKVLPRYALMKNSPLTTPNDVLVKIREENEEKFRTSLTRSASNLDSIKPGIQKKIKLAPSHVWGERHAAHVEDFQMPSDPLHNSNSMYAFSRYYARKDHHVPPFPTTCYFTSSYFDEDEDAEQSAPKPAASTNLRPSPLSQSSTSEKTPTHKPSSLSQSSTSPEPEPAFSTILTAAPDSIPPDNEPAISTKTAPKPRNQAPTNDNEGKPDENPSASGNTDSENVVMAEAYKAVESANLSAAEKAELEEAIRKGREDLWVLEMEIRDFDEDERTDVRRKKKIARERERKEAEALEAKAKLEKGEITAKEFSKMEDWIETPEAKAKREAEEKEKADKFEVEKEKVLEDHRQRRKVCIDRIVKSMLKAGLNPHHTLPRKALVENSPLTTAPSVLKQLREENLEKNKFSLTQSRSSLSLLNPNLPQAPERSPTYLYSKRYIANPLDFEAIGTSLYNSSTMADFSSYAASRHSKTPKLPTLAWFSDGYFDKDENEKKEEAKPAPEQKSEAKDDAKLPEVYVPLKGASSKKSKLANSYVQPDTDQPSEGFKTDLTPAPDAIPATEGETKAEGGAKKDGQKPKMEDVPQRSVMEGESEDNTVMAEASKAIESANLTPEEKEELEKAVKKANEDLWVLEMEIRDFDEEERLWERTVKKRKKEEAKARETSPESEAEKKEREEKEAKELSDREESREVVFADHRARRKECIDRIVTAMTKAGLNPWNSLPRKALIDNSPLTTAPSLLKQIREEKAEKNKLSLTRSSSSMSLINPKIKKAPERPATFVWSRQTLSNVADYEAKFEPVTTSTSAASFTSYYFTKHDRCPPLPQIMWLSENFFEEERKEEEEKKKREMEEKEMKEAAKEKKGSASQKNKKDAKSEPKADSPTPPSASPVEPTTLPNTQSSFTTDLTPAPDTIPPDST</sequence>
<organism evidence="3 4">
    <name type="scientific">Blattamonas nauphoetae</name>
    <dbReference type="NCBI Taxonomy" id="2049346"/>
    <lineage>
        <taxon>Eukaryota</taxon>
        <taxon>Metamonada</taxon>
        <taxon>Preaxostyla</taxon>
        <taxon>Oxymonadida</taxon>
        <taxon>Blattamonas</taxon>
    </lineage>
</organism>
<feature type="compositionally biased region" description="Polar residues" evidence="2">
    <location>
        <begin position="3234"/>
        <end position="3243"/>
    </location>
</feature>
<protein>
    <submittedName>
        <fullName evidence="3">Signal recognition particle-docking protein FtsY</fullName>
    </submittedName>
</protein>
<feature type="region of interest" description="Disordered" evidence="2">
    <location>
        <begin position="2635"/>
        <end position="3261"/>
    </location>
</feature>
<feature type="region of interest" description="Disordered" evidence="2">
    <location>
        <begin position="447"/>
        <end position="469"/>
    </location>
</feature>